<proteinExistence type="inferred from homology"/>
<accession>A0A081BXR1</accession>
<organism evidence="12">
    <name type="scientific">Vecturithrix granuli</name>
    <dbReference type="NCBI Taxonomy" id="1499967"/>
    <lineage>
        <taxon>Bacteria</taxon>
        <taxon>Candidatus Moduliflexota</taxon>
        <taxon>Candidatus Vecturitrichia</taxon>
        <taxon>Candidatus Vecturitrichales</taxon>
        <taxon>Candidatus Vecturitrichaceae</taxon>
        <taxon>Candidatus Vecturithrix</taxon>
    </lineage>
</organism>
<dbReference type="STRING" id="1499967.U27_04080"/>
<evidence type="ECO:0000256" key="7">
    <source>
        <dbReference type="ARBA" id="ARBA00023125"/>
    </source>
</evidence>
<feature type="domain" description="RNA polymerase sigma factor 54 core-binding" evidence="11">
    <location>
        <begin position="135"/>
        <end position="278"/>
    </location>
</feature>
<dbReference type="GO" id="GO:0006352">
    <property type="term" value="P:DNA-templated transcription initiation"/>
    <property type="evidence" value="ECO:0007669"/>
    <property type="project" value="InterPro"/>
</dbReference>
<protein>
    <submittedName>
        <fullName evidence="12">RNA polymerase, sigma 54 subunit, RpoN</fullName>
    </submittedName>
</protein>
<evidence type="ECO:0000259" key="11">
    <source>
        <dbReference type="Pfam" id="PF04963"/>
    </source>
</evidence>
<evidence type="ECO:0000256" key="6">
    <source>
        <dbReference type="ARBA" id="ARBA00023082"/>
    </source>
</evidence>
<dbReference type="GO" id="GO:0016987">
    <property type="term" value="F:sigma factor activity"/>
    <property type="evidence" value="ECO:0007669"/>
    <property type="project" value="UniProtKB-KW"/>
</dbReference>
<evidence type="ECO:0000256" key="2">
    <source>
        <dbReference type="ARBA" id="ARBA00022478"/>
    </source>
</evidence>
<dbReference type="PRINTS" id="PR00045">
    <property type="entry name" value="SIGMA54FCT"/>
</dbReference>
<sequence length="770" mass="89020">MNVDARINLNLSQRLVMTPMLQQAIKLLQMSRLELVDLVKQEMLENPVLEELEEGLESQPERQDEQEGYMNTDDSLNDDAWQMPQDNTSVSEPLQEERGRQQQDFPVNWEEYFHDNPSTLGYYGEYEPDEGSPSYDSLLKQPLSLSEHLLWQLQMSQVPERPMKIGRFLIGQIDDNGYLNCDDLQESSIVNRQATSLRSNDLKEYRGALITGLCQKIHAEFERDYMISSLHIPGKEGMLARVLIQEYYEDLISARYEELVRRLQHFSLEELETIAKYLCEIPLVEMEQFTGIPASEITQGFEHIWKICTELQQIIEGHFHLLLGQDYATKLEKLGLSPEEFYLVEYLLLQLSAEEIAYIASRENTTKATKYEKEVEEFLGRLQQSYSHIDQLKSHRYFLVQLYTVGIEFIADKIVTDHGGRLQKLGVKLLHVTEADVAQIAKQVSAQLDGFYQTVQEVSPKEVEHILQHIQTFTPSGVGARDLNECLLIQARNLGLQETPVEAIISDYLEELNQQQYQKIADHLEISVEDVEAMHKIIVNMSPRPGADFSYERPEYIVPDIYVYKVDEEYEVVLNDDDLPNLRINPLYRKYLTGNNHDVPSTTKQYVDQKLRSAMWFIRSVEQRKRTIYKVGKSIVKFQKEFLEHGVSHLKPLVLRDVADDIAMHESTVSRVTTNKYIHTPQGVFELKFFFHSGLESTSGDDVSSIAIKDKIRQMIEEEDPEHPLSDKTIEKKMTAAGVAIARRTIAKYREELDIPSSIQRKRKRTSNGQ</sequence>
<gene>
    <name evidence="12" type="ORF">U27_04080</name>
</gene>
<keyword evidence="4" id="KW-0548">Nucleotidyltransferase</keyword>
<feature type="domain" description="RNA polymerase sigma factor 54 DNA-binding" evidence="10">
    <location>
        <begin position="605"/>
        <end position="763"/>
    </location>
</feature>
<feature type="region of interest" description="Disordered" evidence="9">
    <location>
        <begin position="52"/>
        <end position="107"/>
    </location>
</feature>
<dbReference type="PANTHER" id="PTHR32248:SF4">
    <property type="entry name" value="RNA POLYMERASE SIGMA-54 FACTOR"/>
    <property type="match status" value="1"/>
</dbReference>
<dbReference type="HOGENOM" id="CLU_020569_3_0_0"/>
<dbReference type="Gene3D" id="1.10.10.60">
    <property type="entry name" value="Homeodomain-like"/>
    <property type="match status" value="1"/>
</dbReference>
<evidence type="ECO:0000256" key="8">
    <source>
        <dbReference type="ARBA" id="ARBA00023163"/>
    </source>
</evidence>
<evidence type="ECO:0000313" key="12">
    <source>
        <dbReference type="EMBL" id="GAK57116.1"/>
    </source>
</evidence>
<dbReference type="PROSITE" id="PS00718">
    <property type="entry name" value="SIGMA54_2"/>
    <property type="match status" value="1"/>
</dbReference>
<name>A0A081BXR1_VECG1</name>
<evidence type="ECO:0000256" key="3">
    <source>
        <dbReference type="ARBA" id="ARBA00022679"/>
    </source>
</evidence>
<dbReference type="EMBL" id="DF820465">
    <property type="protein sequence ID" value="GAK57116.1"/>
    <property type="molecule type" value="Genomic_DNA"/>
</dbReference>
<dbReference type="InterPro" id="IPR007634">
    <property type="entry name" value="RNA_pol_sigma_54_DNA-bd"/>
</dbReference>
<dbReference type="GO" id="GO:0003677">
    <property type="term" value="F:DNA binding"/>
    <property type="evidence" value="ECO:0007669"/>
    <property type="project" value="UniProtKB-KW"/>
</dbReference>
<comment type="similarity">
    <text evidence="1">Belongs to the sigma-54 factor family.</text>
</comment>
<dbReference type="InterPro" id="IPR038709">
    <property type="entry name" value="RpoN_core-bd_sf"/>
</dbReference>
<dbReference type="PANTHER" id="PTHR32248">
    <property type="entry name" value="RNA POLYMERASE SIGMA-54 FACTOR"/>
    <property type="match status" value="1"/>
</dbReference>
<keyword evidence="8" id="KW-0804">Transcription</keyword>
<keyword evidence="5" id="KW-0805">Transcription regulation</keyword>
<evidence type="ECO:0000313" key="13">
    <source>
        <dbReference type="Proteomes" id="UP000030661"/>
    </source>
</evidence>
<dbReference type="Gene3D" id="1.10.10.1330">
    <property type="entry name" value="RNA polymerase sigma-54 factor, core-binding domain"/>
    <property type="match status" value="2"/>
</dbReference>
<dbReference type="Pfam" id="PF04963">
    <property type="entry name" value="Sigma54_CBD"/>
    <property type="match status" value="2"/>
</dbReference>
<dbReference type="InterPro" id="IPR007046">
    <property type="entry name" value="RNA_pol_sigma_54_core-bd"/>
</dbReference>
<evidence type="ECO:0000256" key="1">
    <source>
        <dbReference type="ARBA" id="ARBA00008798"/>
    </source>
</evidence>
<dbReference type="GO" id="GO:0000428">
    <property type="term" value="C:DNA-directed RNA polymerase complex"/>
    <property type="evidence" value="ECO:0007669"/>
    <property type="project" value="UniProtKB-KW"/>
</dbReference>
<keyword evidence="13" id="KW-1185">Reference proteome</keyword>
<evidence type="ECO:0000256" key="5">
    <source>
        <dbReference type="ARBA" id="ARBA00023015"/>
    </source>
</evidence>
<dbReference type="eggNOG" id="COG1508">
    <property type="taxonomic scope" value="Bacteria"/>
</dbReference>
<dbReference type="GO" id="GO:0016779">
    <property type="term" value="F:nucleotidyltransferase activity"/>
    <property type="evidence" value="ECO:0007669"/>
    <property type="project" value="UniProtKB-KW"/>
</dbReference>
<dbReference type="PROSITE" id="PS50044">
    <property type="entry name" value="SIGMA54_3"/>
    <property type="match status" value="1"/>
</dbReference>
<dbReference type="Proteomes" id="UP000030661">
    <property type="component" value="Unassembled WGS sequence"/>
</dbReference>
<keyword evidence="2" id="KW-0240">DNA-directed RNA polymerase</keyword>
<dbReference type="NCBIfam" id="TIGR02395">
    <property type="entry name" value="rpoN_sigma"/>
    <property type="match status" value="1"/>
</dbReference>
<evidence type="ECO:0000259" key="10">
    <source>
        <dbReference type="Pfam" id="PF04552"/>
    </source>
</evidence>
<dbReference type="PROSITE" id="PS00717">
    <property type="entry name" value="SIGMA54_1"/>
    <property type="match status" value="1"/>
</dbReference>
<evidence type="ECO:0000256" key="4">
    <source>
        <dbReference type="ARBA" id="ARBA00022695"/>
    </source>
</evidence>
<reference evidence="12" key="1">
    <citation type="journal article" date="2015" name="PeerJ">
        <title>First genomic representation of candidate bacterial phylum KSB3 points to enhanced environmental sensing as a trigger of wastewater bulking.</title>
        <authorList>
            <person name="Sekiguchi Y."/>
            <person name="Ohashi A."/>
            <person name="Parks D.H."/>
            <person name="Yamauchi T."/>
            <person name="Tyson G.W."/>
            <person name="Hugenholtz P."/>
        </authorList>
    </citation>
    <scope>NUCLEOTIDE SEQUENCE [LARGE SCALE GENOMIC DNA]</scope>
</reference>
<dbReference type="Pfam" id="PF00309">
    <property type="entry name" value="Sigma54_AID"/>
    <property type="match status" value="1"/>
</dbReference>
<keyword evidence="6" id="KW-0731">Sigma factor</keyword>
<dbReference type="GO" id="GO:0001216">
    <property type="term" value="F:DNA-binding transcription activator activity"/>
    <property type="evidence" value="ECO:0007669"/>
    <property type="project" value="InterPro"/>
</dbReference>
<evidence type="ECO:0000256" key="9">
    <source>
        <dbReference type="SAM" id="MobiDB-lite"/>
    </source>
</evidence>
<dbReference type="AlphaFoldDB" id="A0A081BXR1"/>
<feature type="domain" description="RNA polymerase sigma factor 54 core-binding" evidence="11">
    <location>
        <begin position="450"/>
        <end position="588"/>
    </location>
</feature>
<keyword evidence="3" id="KW-0808">Transferase</keyword>
<dbReference type="Pfam" id="PF04552">
    <property type="entry name" value="Sigma54_DBD"/>
    <property type="match status" value="1"/>
</dbReference>
<dbReference type="InterPro" id="IPR000394">
    <property type="entry name" value="RNA_pol_sigma_54"/>
</dbReference>
<keyword evidence="7" id="KW-0238">DNA-binding</keyword>